<proteinExistence type="inferred from homology"/>
<evidence type="ECO:0000256" key="1">
    <source>
        <dbReference type="ARBA" id="ARBA00004167"/>
    </source>
</evidence>
<feature type="domain" description="RING-type" evidence="14">
    <location>
        <begin position="142"/>
        <end position="184"/>
    </location>
</feature>
<keyword evidence="10 13" id="KW-0472">Membrane</keyword>
<evidence type="ECO:0000256" key="6">
    <source>
        <dbReference type="ARBA" id="ARBA00022771"/>
    </source>
</evidence>
<evidence type="ECO:0000256" key="7">
    <source>
        <dbReference type="ARBA" id="ARBA00022786"/>
    </source>
</evidence>
<keyword evidence="6 12" id="KW-0863">Zinc-finger</keyword>
<dbReference type="GO" id="GO:0008270">
    <property type="term" value="F:zinc ion binding"/>
    <property type="evidence" value="ECO:0007669"/>
    <property type="project" value="UniProtKB-KW"/>
</dbReference>
<dbReference type="Pfam" id="PF13639">
    <property type="entry name" value="zf-RING_2"/>
    <property type="match status" value="1"/>
</dbReference>
<dbReference type="GO" id="GO:0016740">
    <property type="term" value="F:transferase activity"/>
    <property type="evidence" value="ECO:0007669"/>
    <property type="project" value="UniProtKB-KW"/>
</dbReference>
<keyword evidence="16" id="KW-1185">Reference proteome</keyword>
<evidence type="ECO:0000256" key="10">
    <source>
        <dbReference type="ARBA" id="ARBA00023136"/>
    </source>
</evidence>
<reference evidence="15" key="2">
    <citation type="submission" date="2020-10" db="EMBL/GenBank/DDBJ databases">
        <authorList>
            <person name="Scholz U."/>
            <person name="Mascher M."/>
            <person name="Fiebig A."/>
        </authorList>
    </citation>
    <scope>NUCLEOTIDE SEQUENCE [LARGE SCALE GENOMIC DNA]</scope>
    <source>
        <strain evidence="15">cv. Morex</strain>
    </source>
</reference>
<evidence type="ECO:0000256" key="4">
    <source>
        <dbReference type="ARBA" id="ARBA00022692"/>
    </source>
</evidence>
<accession>A0A8I6WAD3</accession>
<evidence type="ECO:0000256" key="13">
    <source>
        <dbReference type="SAM" id="Phobius"/>
    </source>
</evidence>
<keyword evidence="9 13" id="KW-1133">Transmembrane helix</keyword>
<evidence type="ECO:0000313" key="15">
    <source>
        <dbReference type="EnsemblPlants" id="HORVU.MOREX.r3.2HG0112830.1.CDS1"/>
    </source>
</evidence>
<dbReference type="PROSITE" id="PS50089">
    <property type="entry name" value="ZF_RING_2"/>
    <property type="match status" value="1"/>
</dbReference>
<name>A0A8I6WAD3_HORVV</name>
<keyword evidence="8" id="KW-0862">Zinc</keyword>
<evidence type="ECO:0000256" key="12">
    <source>
        <dbReference type="PROSITE-ProRule" id="PRU00175"/>
    </source>
</evidence>
<reference evidence="16" key="1">
    <citation type="journal article" date="2012" name="Nature">
        <title>A physical, genetic and functional sequence assembly of the barley genome.</title>
        <authorList>
            <consortium name="The International Barley Genome Sequencing Consortium"/>
            <person name="Mayer K.F."/>
            <person name="Waugh R."/>
            <person name="Brown J.W."/>
            <person name="Schulman A."/>
            <person name="Langridge P."/>
            <person name="Platzer M."/>
            <person name="Fincher G.B."/>
            <person name="Muehlbauer G.J."/>
            <person name="Sato K."/>
            <person name="Close T.J."/>
            <person name="Wise R.P."/>
            <person name="Stein N."/>
        </authorList>
    </citation>
    <scope>NUCLEOTIDE SEQUENCE [LARGE SCALE GENOMIC DNA]</scope>
    <source>
        <strain evidence="16">cv. Morex</strain>
    </source>
</reference>
<dbReference type="InterPro" id="IPR001841">
    <property type="entry name" value="Znf_RING"/>
</dbReference>
<organism evidence="15 16">
    <name type="scientific">Hordeum vulgare subsp. vulgare</name>
    <name type="common">Domesticated barley</name>
    <dbReference type="NCBI Taxonomy" id="112509"/>
    <lineage>
        <taxon>Eukaryota</taxon>
        <taxon>Viridiplantae</taxon>
        <taxon>Streptophyta</taxon>
        <taxon>Embryophyta</taxon>
        <taxon>Tracheophyta</taxon>
        <taxon>Spermatophyta</taxon>
        <taxon>Magnoliopsida</taxon>
        <taxon>Liliopsida</taxon>
        <taxon>Poales</taxon>
        <taxon>Poaceae</taxon>
        <taxon>BOP clade</taxon>
        <taxon>Pooideae</taxon>
        <taxon>Triticodae</taxon>
        <taxon>Triticeae</taxon>
        <taxon>Hordeinae</taxon>
        <taxon>Hordeum</taxon>
    </lineage>
</organism>
<dbReference type="PANTHER" id="PTHR45768">
    <property type="entry name" value="E3 UBIQUITIN-PROTEIN LIGASE RNF13-LIKE"/>
    <property type="match status" value="1"/>
</dbReference>
<dbReference type="InterPro" id="IPR013083">
    <property type="entry name" value="Znf_RING/FYVE/PHD"/>
</dbReference>
<evidence type="ECO:0000256" key="9">
    <source>
        <dbReference type="ARBA" id="ARBA00022989"/>
    </source>
</evidence>
<dbReference type="GO" id="GO:0016567">
    <property type="term" value="P:protein ubiquitination"/>
    <property type="evidence" value="ECO:0000318"/>
    <property type="project" value="GO_Central"/>
</dbReference>
<dbReference type="Gene3D" id="3.30.40.10">
    <property type="entry name" value="Zinc/RING finger domain, C3HC4 (zinc finger)"/>
    <property type="match status" value="1"/>
</dbReference>
<dbReference type="SMART" id="SM00184">
    <property type="entry name" value="RING"/>
    <property type="match status" value="1"/>
</dbReference>
<comment type="pathway">
    <text evidence="2">Protein modification; protein ubiquitination.</text>
</comment>
<protein>
    <recommendedName>
        <fullName evidence="14">RING-type domain-containing protein</fullName>
    </recommendedName>
</protein>
<evidence type="ECO:0000256" key="8">
    <source>
        <dbReference type="ARBA" id="ARBA00022833"/>
    </source>
</evidence>
<keyword evidence="7" id="KW-0833">Ubl conjugation pathway</keyword>
<feature type="transmembrane region" description="Helical" evidence="13">
    <location>
        <begin position="58"/>
        <end position="79"/>
    </location>
</feature>
<dbReference type="UniPathway" id="UPA00143"/>
<evidence type="ECO:0000256" key="11">
    <source>
        <dbReference type="ARBA" id="ARBA00024209"/>
    </source>
</evidence>
<keyword evidence="4 13" id="KW-0812">Transmembrane</keyword>
<evidence type="ECO:0000259" key="14">
    <source>
        <dbReference type="PROSITE" id="PS50089"/>
    </source>
</evidence>
<evidence type="ECO:0000256" key="5">
    <source>
        <dbReference type="ARBA" id="ARBA00022723"/>
    </source>
</evidence>
<reference evidence="15" key="3">
    <citation type="submission" date="2022-01" db="UniProtKB">
        <authorList>
            <consortium name="EnsemblPlants"/>
        </authorList>
    </citation>
    <scope>IDENTIFICATION</scope>
    <source>
        <strain evidence="15">subsp. vulgare</strain>
    </source>
</reference>
<keyword evidence="5" id="KW-0479">Metal-binding</keyword>
<dbReference type="OMA" id="RFLWLYN"/>
<dbReference type="SMR" id="A0A8I6WAD3"/>
<dbReference type="GO" id="GO:0016020">
    <property type="term" value="C:membrane"/>
    <property type="evidence" value="ECO:0007669"/>
    <property type="project" value="UniProtKB-SubCell"/>
</dbReference>
<evidence type="ECO:0000256" key="3">
    <source>
        <dbReference type="ARBA" id="ARBA00022679"/>
    </source>
</evidence>
<keyword evidence="3" id="KW-0808">Transferase</keyword>
<dbReference type="CDD" id="cd16461">
    <property type="entry name" value="RING-H2_EL5-like"/>
    <property type="match status" value="1"/>
</dbReference>
<comment type="similarity">
    <text evidence="11">Belongs to the RING-type zinc finger family. ATL subfamily.</text>
</comment>
<dbReference type="Gramene" id="HORVU.MOREX.r3.2HG0112830.1">
    <property type="protein sequence ID" value="HORVU.MOREX.r3.2HG0112830.1.CDS1"/>
    <property type="gene ID" value="HORVU.MOREX.r3.2HG0112830"/>
</dbReference>
<dbReference type="AlphaFoldDB" id="A0A8I6WAD3"/>
<sequence>MSCTAGRGDRTVHFLPIENPDPSGHLIRSCSAVPPDMDGIAPAPASAGPSRQHVGRTLSGAGATGLTAAGTVLLFLYLAGRFVWVYNKEVAAAAAANASAARVDPATPVHVVVVVPQPLHRAAPLPVFVRGEEGHGGSPDECAVCLSEFGQREAGRLLPGCGHGFHEACIVTWLRLSSTCPICRAAVAAPD</sequence>
<comment type="subcellular location">
    <subcellularLocation>
        <location evidence="1">Membrane</location>
        <topology evidence="1">Single-pass membrane protein</topology>
    </subcellularLocation>
</comment>
<dbReference type="SUPFAM" id="SSF57850">
    <property type="entry name" value="RING/U-box"/>
    <property type="match status" value="1"/>
</dbReference>
<dbReference type="Proteomes" id="UP000011116">
    <property type="component" value="Chromosome 2H"/>
</dbReference>
<evidence type="ECO:0000313" key="16">
    <source>
        <dbReference type="Proteomes" id="UP000011116"/>
    </source>
</evidence>
<dbReference type="PANTHER" id="PTHR45768:SF34">
    <property type="entry name" value="RING-H2 FINGER PROTEIN ATL64"/>
    <property type="match status" value="1"/>
</dbReference>
<dbReference type="EnsemblPlants" id="HORVU.MOREX.r3.2HG0112830.1">
    <property type="protein sequence ID" value="HORVU.MOREX.r3.2HG0112830.1.CDS1"/>
    <property type="gene ID" value="HORVU.MOREX.r3.2HG0112830"/>
</dbReference>
<dbReference type="Gramene" id="HORVU.MOREX.r2.2HG0092670.1">
    <property type="protein sequence ID" value="HORVU.MOREX.r2.2HG0092670.1.CDS.1"/>
    <property type="gene ID" value="HORVU.MOREX.r2.2HG0092670"/>
</dbReference>
<evidence type="ECO:0000256" key="2">
    <source>
        <dbReference type="ARBA" id="ARBA00004906"/>
    </source>
</evidence>